<accession>A0A1G2FY81</accession>
<protein>
    <submittedName>
        <fullName evidence="2">Uncharacterized protein</fullName>
    </submittedName>
</protein>
<proteinExistence type="predicted"/>
<reference evidence="2 3" key="1">
    <citation type="journal article" date="2016" name="Nat. Commun.">
        <title>Thousands of microbial genomes shed light on interconnected biogeochemical processes in an aquifer system.</title>
        <authorList>
            <person name="Anantharaman K."/>
            <person name="Brown C.T."/>
            <person name="Hug L.A."/>
            <person name="Sharon I."/>
            <person name="Castelle C.J."/>
            <person name="Probst A.J."/>
            <person name="Thomas B.C."/>
            <person name="Singh A."/>
            <person name="Wilkins M.J."/>
            <person name="Karaoz U."/>
            <person name="Brodie E.L."/>
            <person name="Williams K.H."/>
            <person name="Hubbard S.S."/>
            <person name="Banfield J.F."/>
        </authorList>
    </citation>
    <scope>NUCLEOTIDE SEQUENCE [LARGE SCALE GENOMIC DNA]</scope>
</reference>
<feature type="compositionally biased region" description="Basic residues" evidence="1">
    <location>
        <begin position="1"/>
        <end position="15"/>
    </location>
</feature>
<feature type="region of interest" description="Disordered" evidence="1">
    <location>
        <begin position="1"/>
        <end position="35"/>
    </location>
</feature>
<organism evidence="2 3">
    <name type="scientific">Candidatus Ryanbacteria bacterium RIFCSPHIGHO2_01_45_13</name>
    <dbReference type="NCBI Taxonomy" id="1802112"/>
    <lineage>
        <taxon>Bacteria</taxon>
        <taxon>Candidatus Ryaniibacteriota</taxon>
    </lineage>
</organism>
<dbReference type="AlphaFoldDB" id="A0A1G2FY81"/>
<name>A0A1G2FY81_9BACT</name>
<evidence type="ECO:0000313" key="3">
    <source>
        <dbReference type="Proteomes" id="UP000176700"/>
    </source>
</evidence>
<sequence>MTDKKRAGKKWRGSRGRNFLPASEIPPPAHQRGTGSAQVSLFGFVYQIWQDNFKSLRAF</sequence>
<dbReference type="Proteomes" id="UP000176700">
    <property type="component" value="Unassembled WGS sequence"/>
</dbReference>
<evidence type="ECO:0000313" key="2">
    <source>
        <dbReference type="EMBL" id="OGZ43019.1"/>
    </source>
</evidence>
<gene>
    <name evidence="2" type="ORF">A2W41_02805</name>
</gene>
<dbReference type="EMBL" id="MHNI01000012">
    <property type="protein sequence ID" value="OGZ43019.1"/>
    <property type="molecule type" value="Genomic_DNA"/>
</dbReference>
<evidence type="ECO:0000256" key="1">
    <source>
        <dbReference type="SAM" id="MobiDB-lite"/>
    </source>
</evidence>
<comment type="caution">
    <text evidence="2">The sequence shown here is derived from an EMBL/GenBank/DDBJ whole genome shotgun (WGS) entry which is preliminary data.</text>
</comment>